<feature type="repeat" description="RCC1" evidence="3">
    <location>
        <begin position="250"/>
        <end position="306"/>
    </location>
</feature>
<sequence length="441" mass="47484">MTQERPAARKRRFQALESSKPTKPVAKRSKKATPLQPPRLLNNETPTARLDVYVFGDGSAGELGLGTQDATDVTGPRLNVNLEASTVGVVDIATGGMHAVALTHDGKILTWGVNESTPTTIPSQSFAPESKIISVTAGDSASFALTQQGHVYGWGTFVMQSNEARKGFLLVQNQLIEKQEKPILIPGLEDHSGRRLIVDRHSSAMVSEAQLDKLYLNIGLVPSRVPFSPRIRIASIHAGSDHAFAIDYNGNTWTWSLNKFRQTGIKAGAGANGTTIVTPQKVQSLFGRKMKMIQGGTHHSVGVTQDGECLVWGRMDGAQMGIDISTLPINDPKSVVSEHEKPRILLEPTALPIAGCSYVAAGSDHNIVITSEGRAYSWGFNANYQCGQGPNYDDITDATLIDNSAVRHRRLSWAGAGGQYSMLAGPHAEGDTPPRSDTFHS</sequence>
<dbReference type="EMBL" id="LFMY01000012">
    <property type="protein sequence ID" value="OKL57230.1"/>
    <property type="molecule type" value="Genomic_DNA"/>
</dbReference>
<dbReference type="InterPro" id="IPR009091">
    <property type="entry name" value="RCC1/BLIP-II"/>
</dbReference>
<dbReference type="Gene3D" id="2.130.10.30">
    <property type="entry name" value="Regulator of chromosome condensation 1/beta-lactamase-inhibitor protein II"/>
    <property type="match status" value="1"/>
</dbReference>
<comment type="caution">
    <text evidence="6">The sequence shown here is derived from an EMBL/GenBank/DDBJ whole genome shotgun (WGS) entry which is preliminary data.</text>
</comment>
<organism evidence="6 7">
    <name type="scientific">Talaromyces atroroseus</name>
    <dbReference type="NCBI Taxonomy" id="1441469"/>
    <lineage>
        <taxon>Eukaryota</taxon>
        <taxon>Fungi</taxon>
        <taxon>Dikarya</taxon>
        <taxon>Ascomycota</taxon>
        <taxon>Pezizomycotina</taxon>
        <taxon>Eurotiomycetes</taxon>
        <taxon>Eurotiomycetidae</taxon>
        <taxon>Eurotiales</taxon>
        <taxon>Trichocomaceae</taxon>
        <taxon>Talaromyces</taxon>
        <taxon>Talaromyces sect. Trachyspermi</taxon>
    </lineage>
</organism>
<keyword evidence="2" id="KW-0677">Repeat</keyword>
<dbReference type="PANTHER" id="PTHR45982:SF1">
    <property type="entry name" value="REGULATOR OF CHROMOSOME CONDENSATION"/>
    <property type="match status" value="1"/>
</dbReference>
<dbReference type="PROSITE" id="PS00626">
    <property type="entry name" value="RCC1_2"/>
    <property type="match status" value="1"/>
</dbReference>
<evidence type="ECO:0000313" key="6">
    <source>
        <dbReference type="EMBL" id="OKL57230.1"/>
    </source>
</evidence>
<feature type="repeat" description="RCC1" evidence="3">
    <location>
        <begin position="106"/>
        <end position="148"/>
    </location>
</feature>
<protein>
    <recommendedName>
        <fullName evidence="5">RCC1-like domain-containing protein</fullName>
    </recommendedName>
</protein>
<dbReference type="Pfam" id="PF25390">
    <property type="entry name" value="WD40_RLD"/>
    <property type="match status" value="1"/>
</dbReference>
<dbReference type="PRINTS" id="PR00633">
    <property type="entry name" value="RCCNDNSATION"/>
</dbReference>
<name>A0A225AAN6_TALAT</name>
<evidence type="ECO:0000256" key="1">
    <source>
        <dbReference type="ARBA" id="ARBA00022658"/>
    </source>
</evidence>
<dbReference type="GO" id="GO:0005737">
    <property type="term" value="C:cytoplasm"/>
    <property type="evidence" value="ECO:0007669"/>
    <property type="project" value="TreeGrafter"/>
</dbReference>
<feature type="repeat" description="RCC1" evidence="3">
    <location>
        <begin position="50"/>
        <end position="105"/>
    </location>
</feature>
<keyword evidence="7" id="KW-1185">Reference proteome</keyword>
<dbReference type="PROSITE" id="PS50012">
    <property type="entry name" value="RCC1_3"/>
    <property type="match status" value="4"/>
</dbReference>
<dbReference type="STRING" id="1441469.A0A225AAN6"/>
<dbReference type="GeneID" id="31007138"/>
<proteinExistence type="predicted"/>
<feature type="region of interest" description="Disordered" evidence="4">
    <location>
        <begin position="1"/>
        <end position="43"/>
    </location>
</feature>
<dbReference type="RefSeq" id="XP_020117351.1">
    <property type="nucleotide sequence ID" value="XM_020262665.1"/>
</dbReference>
<dbReference type="InterPro" id="IPR000408">
    <property type="entry name" value="Reg_chr_condens"/>
</dbReference>
<dbReference type="PANTHER" id="PTHR45982">
    <property type="entry name" value="REGULATOR OF CHROMOSOME CONDENSATION"/>
    <property type="match status" value="1"/>
</dbReference>
<feature type="repeat" description="RCC1" evidence="3">
    <location>
        <begin position="307"/>
        <end position="372"/>
    </location>
</feature>
<evidence type="ECO:0000259" key="5">
    <source>
        <dbReference type="Pfam" id="PF25390"/>
    </source>
</evidence>
<keyword evidence="1" id="KW-0344">Guanine-nucleotide releasing factor</keyword>
<evidence type="ECO:0000256" key="2">
    <source>
        <dbReference type="ARBA" id="ARBA00022737"/>
    </source>
</evidence>
<evidence type="ECO:0000313" key="7">
    <source>
        <dbReference type="Proteomes" id="UP000214365"/>
    </source>
</evidence>
<dbReference type="OrthoDB" id="61110at2759"/>
<feature type="domain" description="RCC1-like" evidence="5">
    <location>
        <begin position="51"/>
        <end position="423"/>
    </location>
</feature>
<dbReference type="SUPFAM" id="SSF50985">
    <property type="entry name" value="RCC1/BLIP-II"/>
    <property type="match status" value="1"/>
</dbReference>
<accession>A0A225AAN6</accession>
<gene>
    <name evidence="6" type="ORF">UA08_07382</name>
</gene>
<dbReference type="GO" id="GO:0005085">
    <property type="term" value="F:guanyl-nucleotide exchange factor activity"/>
    <property type="evidence" value="ECO:0007669"/>
    <property type="project" value="TreeGrafter"/>
</dbReference>
<dbReference type="InterPro" id="IPR058923">
    <property type="entry name" value="RCC1-like_dom"/>
</dbReference>
<evidence type="ECO:0000256" key="4">
    <source>
        <dbReference type="SAM" id="MobiDB-lite"/>
    </source>
</evidence>
<dbReference type="Proteomes" id="UP000214365">
    <property type="component" value="Unassembled WGS sequence"/>
</dbReference>
<reference evidence="6 7" key="1">
    <citation type="submission" date="2015-06" db="EMBL/GenBank/DDBJ databases">
        <title>Talaromyces atroroseus IBT 11181 draft genome.</title>
        <authorList>
            <person name="Rasmussen K.B."/>
            <person name="Rasmussen S."/>
            <person name="Petersen B."/>
            <person name="Sicheritz-Ponten T."/>
            <person name="Mortensen U.H."/>
            <person name="Thrane U."/>
        </authorList>
    </citation>
    <scope>NUCLEOTIDE SEQUENCE [LARGE SCALE GENOMIC DNA]</scope>
    <source>
        <strain evidence="6 7">IBT 11181</strain>
    </source>
</reference>
<dbReference type="InterPro" id="IPR051553">
    <property type="entry name" value="Ran_GTPase-activating"/>
</dbReference>
<evidence type="ECO:0000256" key="3">
    <source>
        <dbReference type="PROSITE-ProRule" id="PRU00235"/>
    </source>
</evidence>
<dbReference type="AlphaFoldDB" id="A0A225AAN6"/>